<dbReference type="Proteomes" id="UP000016800">
    <property type="component" value="Chromosome IV"/>
</dbReference>
<dbReference type="RefSeq" id="XP_023429301.1">
    <property type="nucleotide sequence ID" value="XM_023576098.1"/>
</dbReference>
<evidence type="ECO:0000256" key="7">
    <source>
        <dbReference type="SAM" id="MobiDB-lite"/>
    </source>
</evidence>
<name>S0DXN5_GIBF5</name>
<dbReference type="EMBL" id="HF679026">
    <property type="protein sequence ID" value="CCT67220.1"/>
    <property type="molecule type" value="Genomic_DNA"/>
</dbReference>
<proteinExistence type="predicted"/>
<dbReference type="STRING" id="1279085.S0DXN5"/>
<dbReference type="GO" id="GO:0006397">
    <property type="term" value="P:mRNA processing"/>
    <property type="evidence" value="ECO:0007669"/>
    <property type="project" value="UniProtKB-KW"/>
</dbReference>
<dbReference type="HOGENOM" id="CLU_001832_5_11_1"/>
<dbReference type="InterPro" id="IPR027417">
    <property type="entry name" value="P-loop_NTPase"/>
</dbReference>
<evidence type="ECO:0000313" key="9">
    <source>
        <dbReference type="EMBL" id="CCT67220.1"/>
    </source>
</evidence>
<dbReference type="PROSITE" id="PS51194">
    <property type="entry name" value="HELICASE_CTER"/>
    <property type="match status" value="1"/>
</dbReference>
<dbReference type="GeneID" id="35406869"/>
<keyword evidence="9" id="KW-0547">Nucleotide-binding</keyword>
<reference evidence="10" key="1">
    <citation type="journal article" date="2013" name="PLoS Pathog.">
        <title>Deciphering the cryptic genome: genome-wide analyses of the rice pathogen Fusarium fujikuroi reveal complex regulation of secondary metabolism and novel metabolites.</title>
        <authorList>
            <person name="Wiemann P."/>
            <person name="Sieber C.M."/>
            <person name="von Bargen K.W."/>
            <person name="Studt L."/>
            <person name="Niehaus E.M."/>
            <person name="Espino J.J."/>
            <person name="Huss K."/>
            <person name="Michielse C.B."/>
            <person name="Albermann S."/>
            <person name="Wagner D."/>
            <person name="Bergner S.V."/>
            <person name="Connolly L.R."/>
            <person name="Fischer A."/>
            <person name="Reuter G."/>
            <person name="Kleigrewe K."/>
            <person name="Bald T."/>
            <person name="Wingfield B.D."/>
            <person name="Ophir R."/>
            <person name="Freeman S."/>
            <person name="Hippler M."/>
            <person name="Smith K.M."/>
            <person name="Brown D.W."/>
            <person name="Proctor R.H."/>
            <person name="Munsterkotter M."/>
            <person name="Freitag M."/>
            <person name="Humpf H.U."/>
            <person name="Guldener U."/>
            <person name="Tudzynski B."/>
        </authorList>
    </citation>
    <scope>NUCLEOTIDE SEQUENCE [LARGE SCALE GENOMIC DNA]</scope>
    <source>
        <strain evidence="10">CBS 195.34 / IMI 58289 / NRRL A-6831</strain>
    </source>
</reference>
<dbReference type="Pfam" id="PF00271">
    <property type="entry name" value="Helicase_C"/>
    <property type="match status" value="1"/>
</dbReference>
<evidence type="ECO:0000256" key="6">
    <source>
        <dbReference type="ARBA" id="ARBA00047984"/>
    </source>
</evidence>
<dbReference type="PANTHER" id="PTHR18934">
    <property type="entry name" value="ATP-DEPENDENT RNA HELICASE"/>
    <property type="match status" value="1"/>
</dbReference>
<evidence type="ECO:0000256" key="2">
    <source>
        <dbReference type="ARBA" id="ARBA00022664"/>
    </source>
</evidence>
<dbReference type="SMART" id="SM00847">
    <property type="entry name" value="HA2"/>
    <property type="match status" value="1"/>
</dbReference>
<dbReference type="CDD" id="cd18791">
    <property type="entry name" value="SF2_C_RHA"/>
    <property type="match status" value="1"/>
</dbReference>
<dbReference type="InterPro" id="IPR007502">
    <property type="entry name" value="Helicase-assoc_dom"/>
</dbReference>
<evidence type="ECO:0000256" key="3">
    <source>
        <dbReference type="ARBA" id="ARBA00022801"/>
    </source>
</evidence>
<keyword evidence="9" id="KW-0067">ATP-binding</keyword>
<dbReference type="Gene3D" id="3.40.50.300">
    <property type="entry name" value="P-loop containing nucleotide triphosphate hydrolases"/>
    <property type="match status" value="2"/>
</dbReference>
<organism evidence="9 10">
    <name type="scientific">Gibberella fujikuroi (strain CBS 195.34 / IMI 58289 / NRRL A-6831)</name>
    <name type="common">Bakanae and foot rot disease fungus</name>
    <name type="synonym">Fusarium fujikuroi</name>
    <dbReference type="NCBI Taxonomy" id="1279085"/>
    <lineage>
        <taxon>Eukaryota</taxon>
        <taxon>Fungi</taxon>
        <taxon>Dikarya</taxon>
        <taxon>Ascomycota</taxon>
        <taxon>Pezizomycotina</taxon>
        <taxon>Sordariomycetes</taxon>
        <taxon>Hypocreomycetidae</taxon>
        <taxon>Hypocreales</taxon>
        <taxon>Nectriaceae</taxon>
        <taxon>Fusarium</taxon>
        <taxon>Fusarium fujikuroi species complex</taxon>
    </lineage>
</organism>
<dbReference type="SUPFAM" id="SSF52540">
    <property type="entry name" value="P-loop containing nucleoside triphosphate hydrolases"/>
    <property type="match status" value="1"/>
</dbReference>
<dbReference type="EC" id="3.6.4.13" evidence="1"/>
<gene>
    <name evidence="9" type="ORF">FFUJ_13415</name>
</gene>
<evidence type="ECO:0000256" key="1">
    <source>
        <dbReference type="ARBA" id="ARBA00012552"/>
    </source>
</evidence>
<comment type="catalytic activity">
    <reaction evidence="6">
        <text>ATP + H2O = ADP + phosphate + H(+)</text>
        <dbReference type="Rhea" id="RHEA:13065"/>
        <dbReference type="ChEBI" id="CHEBI:15377"/>
        <dbReference type="ChEBI" id="CHEBI:15378"/>
        <dbReference type="ChEBI" id="CHEBI:30616"/>
        <dbReference type="ChEBI" id="CHEBI:43474"/>
        <dbReference type="ChEBI" id="CHEBI:456216"/>
        <dbReference type="EC" id="3.6.4.13"/>
    </reaction>
</comment>
<evidence type="ECO:0000313" key="10">
    <source>
        <dbReference type="Proteomes" id="UP000016800"/>
    </source>
</evidence>
<feature type="region of interest" description="Disordered" evidence="7">
    <location>
        <begin position="18"/>
        <end position="41"/>
    </location>
</feature>
<feature type="compositionally biased region" description="Basic and acidic residues" evidence="7">
    <location>
        <begin position="18"/>
        <end position="32"/>
    </location>
</feature>
<feature type="domain" description="Helicase C-terminal" evidence="8">
    <location>
        <begin position="221"/>
        <end position="387"/>
    </location>
</feature>
<dbReference type="GO" id="GO:1990904">
    <property type="term" value="C:ribonucleoprotein complex"/>
    <property type="evidence" value="ECO:0007669"/>
    <property type="project" value="UniProtKB-ARBA"/>
</dbReference>
<dbReference type="GO" id="GO:0003723">
    <property type="term" value="F:RNA binding"/>
    <property type="evidence" value="ECO:0007669"/>
    <property type="project" value="TreeGrafter"/>
</dbReference>
<dbReference type="GO" id="GO:0008380">
    <property type="term" value="P:RNA splicing"/>
    <property type="evidence" value="ECO:0007669"/>
    <property type="project" value="UniProtKB-KW"/>
</dbReference>
<dbReference type="PROSITE" id="PS00690">
    <property type="entry name" value="DEAH_ATP_HELICASE"/>
    <property type="match status" value="1"/>
</dbReference>
<dbReference type="InterPro" id="IPR001650">
    <property type="entry name" value="Helicase_C-like"/>
</dbReference>
<evidence type="ECO:0000256" key="4">
    <source>
        <dbReference type="ARBA" id="ARBA00022806"/>
    </source>
</evidence>
<evidence type="ECO:0000259" key="8">
    <source>
        <dbReference type="PROSITE" id="PS51194"/>
    </source>
</evidence>
<evidence type="ECO:0000256" key="5">
    <source>
        <dbReference type="ARBA" id="ARBA00023187"/>
    </source>
</evidence>
<dbReference type="PANTHER" id="PTHR18934:SF109">
    <property type="entry name" value="ATP-DEPENDENT RNA HELICASE DHX15 HOMOLOG"/>
    <property type="match status" value="1"/>
</dbReference>
<dbReference type="GO" id="GO:0016787">
    <property type="term" value="F:hydrolase activity"/>
    <property type="evidence" value="ECO:0007669"/>
    <property type="project" value="UniProtKB-KW"/>
</dbReference>
<sequence length="668" mass="75780">MDKLQRNKTTAAQAIAIEDGKDHPFRPGETHSTKVPGRLSPTPSRLFEQPIHAEHLTLQLVIVLSSEPGSERAIQIPQFIFFDEWEGNGKIACTHTRRIEVASAAERTAAEMDVHVGAELGFAMRFDKLRHDQTELLYMTDRTLLEVAGKQPNFNDFACIIIDEAHERALATDMLLGLLKVAISQRTDLKATHFELVGQNHPVQITYIKEPILEVFSAALSLAKCIHEKEEDGDILIFFFSSAAECEEACLLLRKNTRDLEVLPLYSELPENQKSRVLQTRTKRMCVCATNIAEASMIVDGIVHIIDLGKAKHNGYNPRMRLNALITGPISQTAARLRADCAGRNKPGFCYRLYTYKSFKEEMKAFSPPKIHENGISEFISKLKAMGLDNVAEFDFVDPPDPEILFRGLEDLGHMGYIDSKGAITERGRQASKLHVHPVWFNAIVEAHKLGCSLEMLALAALDGSNIYLRPHGVRHYADLARQQFADFTSDHLAQLHAFPCLQQWCFDAFLNHSVPDEVARVRQQLKEQFHLLFSDWRAPNTTPFIDPNYEINIRKALTRTFYYRSDFRDPAGIDQYRVVRANWQVGIHPDSHQVGANHECIIFGNLTYSGIQYMSNVTAVEPEWLAVLDFFKEKNWPRKPNGVYRMPILQTTILPLQPKKDPKNTPE</sequence>
<keyword evidence="10" id="KW-1185">Reference proteome</keyword>
<dbReference type="CDD" id="cd17917">
    <property type="entry name" value="DEXHc_RHA-like"/>
    <property type="match status" value="1"/>
</dbReference>
<dbReference type="GO" id="GO:0005524">
    <property type="term" value="F:ATP binding"/>
    <property type="evidence" value="ECO:0007669"/>
    <property type="project" value="UniProtKB-KW"/>
</dbReference>
<keyword evidence="4" id="KW-0347">Helicase</keyword>
<keyword evidence="2" id="KW-0507">mRNA processing</keyword>
<dbReference type="AlphaFoldDB" id="S0DXN5"/>
<keyword evidence="3" id="KW-0378">Hydrolase</keyword>
<dbReference type="InterPro" id="IPR002464">
    <property type="entry name" value="DNA/RNA_helicase_DEAH_CS"/>
</dbReference>
<dbReference type="GO" id="GO:0003724">
    <property type="term" value="F:RNA helicase activity"/>
    <property type="evidence" value="ECO:0007669"/>
    <property type="project" value="UniProtKB-EC"/>
</dbReference>
<dbReference type="Gene3D" id="1.20.120.1080">
    <property type="match status" value="1"/>
</dbReference>
<dbReference type="VEuPathDB" id="FungiDB:FFUJ_13415"/>
<protein>
    <recommendedName>
        <fullName evidence="1">RNA helicase</fullName>
        <ecNumber evidence="1">3.6.4.13</ecNumber>
    </recommendedName>
</protein>
<keyword evidence="5" id="KW-0508">mRNA splicing</keyword>
<accession>S0DXN5</accession>